<dbReference type="Pfam" id="PF22441">
    <property type="entry name" value="CLIC-like_N"/>
    <property type="match status" value="1"/>
</dbReference>
<dbReference type="InterPro" id="IPR010987">
    <property type="entry name" value="Glutathione-S-Trfase_C-like"/>
</dbReference>
<dbReference type="Gene3D" id="1.20.1050.10">
    <property type="match status" value="1"/>
</dbReference>
<organism evidence="8 9">
    <name type="scientific">Hydra vulgaris</name>
    <name type="common">Hydra</name>
    <name type="synonym">Hydra attenuata</name>
    <dbReference type="NCBI Taxonomy" id="6087"/>
    <lineage>
        <taxon>Eukaryota</taxon>
        <taxon>Metazoa</taxon>
        <taxon>Cnidaria</taxon>
        <taxon>Hydrozoa</taxon>
        <taxon>Hydroidolina</taxon>
        <taxon>Anthoathecata</taxon>
        <taxon>Aplanulata</taxon>
        <taxon>Hydridae</taxon>
        <taxon>Hydra</taxon>
    </lineage>
</organism>
<proteinExistence type="inferred from homology"/>
<dbReference type="GeneID" id="136071809"/>
<evidence type="ECO:0000256" key="4">
    <source>
        <dbReference type="ARBA" id="ARBA00022989"/>
    </source>
</evidence>
<comment type="similarity">
    <text evidence="2">Belongs to the chloride channel CLIC family.</text>
</comment>
<dbReference type="SUPFAM" id="SSF52833">
    <property type="entry name" value="Thioredoxin-like"/>
    <property type="match status" value="1"/>
</dbReference>
<keyword evidence="8" id="KW-1185">Reference proteome</keyword>
<dbReference type="SUPFAM" id="SSF47616">
    <property type="entry name" value="GST C-terminal domain-like"/>
    <property type="match status" value="1"/>
</dbReference>
<evidence type="ECO:0000313" key="8">
    <source>
        <dbReference type="Proteomes" id="UP001652625"/>
    </source>
</evidence>
<keyword evidence="3" id="KW-0812">Transmembrane</keyword>
<dbReference type="PANTHER" id="PTHR43920:SF5">
    <property type="entry name" value="CHLORIDE INTRACELLULAR CHANNEL CLIC"/>
    <property type="match status" value="1"/>
</dbReference>
<feature type="domain" description="GST N-terminal" evidence="6">
    <location>
        <begin position="11"/>
        <end position="93"/>
    </location>
</feature>
<dbReference type="RefSeq" id="XP_065653269.1">
    <property type="nucleotide sequence ID" value="XM_065797197.1"/>
</dbReference>
<dbReference type="InterPro" id="IPR053823">
    <property type="entry name" value="CLIC_N"/>
</dbReference>
<name>A0ABM4BVN9_HYDVU</name>
<dbReference type="Proteomes" id="UP001652625">
    <property type="component" value="Chromosome 05"/>
</dbReference>
<evidence type="ECO:0000256" key="3">
    <source>
        <dbReference type="ARBA" id="ARBA00022692"/>
    </source>
</evidence>
<dbReference type="PROSITE" id="PS50405">
    <property type="entry name" value="GST_CTER"/>
    <property type="match status" value="1"/>
</dbReference>
<feature type="domain" description="GST C-terminal" evidence="7">
    <location>
        <begin position="71"/>
        <end position="221"/>
    </location>
</feature>
<dbReference type="InterPro" id="IPR036249">
    <property type="entry name" value="Thioredoxin-like_sf"/>
</dbReference>
<accession>A0ABM4BVN9</accession>
<keyword evidence="4" id="KW-1133">Transmembrane helix</keyword>
<comment type="subcellular location">
    <subcellularLocation>
        <location evidence="1">Membrane</location>
        <topology evidence="1">Single-pass membrane protein</topology>
    </subcellularLocation>
</comment>
<dbReference type="PANTHER" id="PTHR43920">
    <property type="entry name" value="CHLORIDE INTRACELLULAR CHANNEL, ISOFORM A"/>
    <property type="match status" value="1"/>
</dbReference>
<sequence>MPSVTIYVKANAKDGKGIGDCPFSHRILMIMKLKAIAGEYVPVHMTPVSPIFKDFCLNAGIPVKVPVFKHDEYVVYNVNDITYYIDKEWPEPNLKSTNALANTVADHLFTRFAGYIRNKDPNLDEKLQASLLEELKKINNFLGSSNSPGKYLDGDTLKHPDCDILPKLQIVKVALKKYKNFDIPEDLVDLHKYMKDAAEEPAFKSTCPTDEAIIEGWKKHF</sequence>
<evidence type="ECO:0000313" key="9">
    <source>
        <dbReference type="RefSeq" id="XP_065653269.1"/>
    </source>
</evidence>
<evidence type="ECO:0000256" key="5">
    <source>
        <dbReference type="ARBA" id="ARBA00023136"/>
    </source>
</evidence>
<keyword evidence="5" id="KW-0472">Membrane</keyword>
<evidence type="ECO:0000259" key="6">
    <source>
        <dbReference type="PROSITE" id="PS50404"/>
    </source>
</evidence>
<dbReference type="InterPro" id="IPR036282">
    <property type="entry name" value="Glutathione-S-Trfase_C_sf"/>
</dbReference>
<reference evidence="9" key="1">
    <citation type="submission" date="2025-08" db="UniProtKB">
        <authorList>
            <consortium name="RefSeq"/>
        </authorList>
    </citation>
    <scope>IDENTIFICATION</scope>
</reference>
<dbReference type="Gene3D" id="3.40.30.10">
    <property type="entry name" value="Glutaredoxin"/>
    <property type="match status" value="1"/>
</dbReference>
<dbReference type="CDD" id="cd03198">
    <property type="entry name" value="GST_C_CLIC"/>
    <property type="match status" value="1"/>
</dbReference>
<evidence type="ECO:0000256" key="1">
    <source>
        <dbReference type="ARBA" id="ARBA00004167"/>
    </source>
</evidence>
<evidence type="ECO:0000256" key="2">
    <source>
        <dbReference type="ARBA" id="ARBA00007655"/>
    </source>
</evidence>
<protein>
    <submittedName>
        <fullName evidence="9">Chloride intracellular channel protein 1-like</fullName>
    </submittedName>
</protein>
<gene>
    <name evidence="9" type="primary">LOC136071809</name>
</gene>
<dbReference type="PROSITE" id="PS50404">
    <property type="entry name" value="GST_NTER"/>
    <property type="match status" value="1"/>
</dbReference>
<dbReference type="InterPro" id="IPR004045">
    <property type="entry name" value="Glutathione_S-Trfase_N"/>
</dbReference>
<evidence type="ECO:0000259" key="7">
    <source>
        <dbReference type="PROSITE" id="PS50405"/>
    </source>
</evidence>